<keyword evidence="2" id="KW-0964">Secreted</keyword>
<evidence type="ECO:0000256" key="6">
    <source>
        <dbReference type="ARBA" id="ARBA00022737"/>
    </source>
</evidence>
<protein>
    <submittedName>
        <fullName evidence="14">Uncharacterized protein</fullName>
    </submittedName>
</protein>
<dbReference type="InterPro" id="IPR036773">
    <property type="entry name" value="TB_dom_sf"/>
</dbReference>
<gene>
    <name evidence="14" type="ORF">U0070_001478</name>
</gene>
<evidence type="ECO:0000256" key="4">
    <source>
        <dbReference type="ARBA" id="ARBA00022536"/>
    </source>
</evidence>
<reference evidence="14 15" key="1">
    <citation type="journal article" date="2023" name="bioRxiv">
        <title>Conserved and derived expression patterns and positive selection on dental genes reveal complex evolutionary context of ever-growing rodent molars.</title>
        <authorList>
            <person name="Calamari Z.T."/>
            <person name="Song A."/>
            <person name="Cohen E."/>
            <person name="Akter M."/>
            <person name="Roy R.D."/>
            <person name="Hallikas O."/>
            <person name="Christensen M.M."/>
            <person name="Li P."/>
            <person name="Marangoni P."/>
            <person name="Jernvall J."/>
            <person name="Klein O.D."/>
        </authorList>
    </citation>
    <scope>NUCLEOTIDE SEQUENCE [LARGE SCALE GENOMIC DNA]</scope>
    <source>
        <strain evidence="14">V071</strain>
    </source>
</reference>
<sequence>MDMVENGQLECPQGYKRLNLSHCQDINECLTLGLCKDSECVNTRGSYLCTCRPGLMLDPSRSRCVSDKAVSMQQGLCYRSLGAGTCTLPLIHRITKQICCCSRVGKAWGSKCEKCPLPGTEAFREICPAGHGYTYSSSDIRLSMRKAEEEELASPFREQIQRVSGPLPGAAERQPLRAVTDTWIEAETLPDKAVSVHVVRDTEYGCDSWLYHKGLVALDGLITFCYFIYDMNVAALIGDATGRPTPPLPGQGIPESPEEEKVLATQSPPGFDPCFAGASNICGPGTCVTLPDGYRCLCNPGYRLHPSQAYCTDDNECLRNPCAGRGRCVNSVGSFSCLCYPGYSLATLGDTQECQGKSDPP</sequence>
<evidence type="ECO:0000256" key="5">
    <source>
        <dbReference type="ARBA" id="ARBA00022729"/>
    </source>
</evidence>
<evidence type="ECO:0000259" key="13">
    <source>
        <dbReference type="PROSITE" id="PS51364"/>
    </source>
</evidence>
<feature type="domain" description="EGF-like" evidence="12">
    <location>
        <begin position="270"/>
        <end position="312"/>
    </location>
</feature>
<dbReference type="FunFam" id="2.10.25.10:FF:000194">
    <property type="entry name" value="Latent transforming growth factor beta binding protein 2"/>
    <property type="match status" value="1"/>
</dbReference>
<comment type="caution">
    <text evidence="14">The sequence shown here is derived from an EMBL/GenBank/DDBJ whole genome shotgun (WGS) entry which is preliminary data.</text>
</comment>
<name>A0AAW0HDD2_MYOGA</name>
<dbReference type="GO" id="GO:0005509">
    <property type="term" value="F:calcium ion binding"/>
    <property type="evidence" value="ECO:0007669"/>
    <property type="project" value="InterPro"/>
</dbReference>
<keyword evidence="6" id="KW-0677">Repeat</keyword>
<comment type="subcellular location">
    <subcellularLocation>
        <location evidence="1">Secreted</location>
        <location evidence="1">Extracellular space</location>
        <location evidence="1">Extracellular matrix</location>
    </subcellularLocation>
</comment>
<keyword evidence="15" id="KW-1185">Reference proteome</keyword>
<accession>A0AAW0HDD2</accession>
<proteinExistence type="inferred from homology"/>
<dbReference type="PROSITE" id="PS51364">
    <property type="entry name" value="TB"/>
    <property type="match status" value="1"/>
</dbReference>
<evidence type="ECO:0000313" key="15">
    <source>
        <dbReference type="Proteomes" id="UP001488838"/>
    </source>
</evidence>
<dbReference type="SMART" id="SM00179">
    <property type="entry name" value="EGF_CA"/>
    <property type="match status" value="3"/>
</dbReference>
<evidence type="ECO:0000256" key="11">
    <source>
        <dbReference type="PROSITE-ProRule" id="PRU00076"/>
    </source>
</evidence>
<dbReference type="Pfam" id="PF07645">
    <property type="entry name" value="EGF_CA"/>
    <property type="match status" value="2"/>
</dbReference>
<dbReference type="FunFam" id="2.10.25.10:FF:000509">
    <property type="entry name" value="Latent transforming growth factor beta binding protein 2"/>
    <property type="match status" value="1"/>
</dbReference>
<keyword evidence="8" id="KW-0325">Glycoprotein</keyword>
<keyword evidence="3" id="KW-0272">Extracellular matrix</keyword>
<dbReference type="AlphaFoldDB" id="A0AAW0HDD2"/>
<organism evidence="14 15">
    <name type="scientific">Myodes glareolus</name>
    <name type="common">Bank vole</name>
    <name type="synonym">Clethrionomys glareolus</name>
    <dbReference type="NCBI Taxonomy" id="447135"/>
    <lineage>
        <taxon>Eukaryota</taxon>
        <taxon>Metazoa</taxon>
        <taxon>Chordata</taxon>
        <taxon>Craniata</taxon>
        <taxon>Vertebrata</taxon>
        <taxon>Euteleostomi</taxon>
        <taxon>Mammalia</taxon>
        <taxon>Eutheria</taxon>
        <taxon>Euarchontoglires</taxon>
        <taxon>Glires</taxon>
        <taxon>Rodentia</taxon>
        <taxon>Myomorpha</taxon>
        <taxon>Muroidea</taxon>
        <taxon>Cricetidae</taxon>
        <taxon>Arvicolinae</taxon>
        <taxon>Myodes</taxon>
    </lineage>
</organism>
<feature type="domain" description="EGF-like" evidence="12">
    <location>
        <begin position="313"/>
        <end position="355"/>
    </location>
</feature>
<dbReference type="InterPro" id="IPR049883">
    <property type="entry name" value="NOTCH1_EGF-like"/>
</dbReference>
<dbReference type="Gene3D" id="2.10.25.10">
    <property type="entry name" value="Laminin"/>
    <property type="match status" value="3"/>
</dbReference>
<dbReference type="PANTHER" id="PTHR24034:SF140">
    <property type="entry name" value="LATENT-TRANSFORMING GROWTH FACTOR BETA-BINDING PROTEIN 1"/>
    <property type="match status" value="1"/>
</dbReference>
<dbReference type="GO" id="GO:0019838">
    <property type="term" value="F:growth factor binding"/>
    <property type="evidence" value="ECO:0007669"/>
    <property type="project" value="UniProtKB-KW"/>
</dbReference>
<dbReference type="InterPro" id="IPR018097">
    <property type="entry name" value="EGF_Ca-bd_CS"/>
</dbReference>
<evidence type="ECO:0000256" key="3">
    <source>
        <dbReference type="ARBA" id="ARBA00022530"/>
    </source>
</evidence>
<comment type="similarity">
    <text evidence="10">Belongs to the LTBP family.</text>
</comment>
<dbReference type="SUPFAM" id="SSF57581">
    <property type="entry name" value="TB module/8-cys domain"/>
    <property type="match status" value="1"/>
</dbReference>
<dbReference type="SMART" id="SM00181">
    <property type="entry name" value="EGF"/>
    <property type="match status" value="3"/>
</dbReference>
<evidence type="ECO:0000256" key="9">
    <source>
        <dbReference type="ARBA" id="ARBA00023183"/>
    </source>
</evidence>
<feature type="domain" description="TB" evidence="13">
    <location>
        <begin position="75"/>
        <end position="127"/>
    </location>
</feature>
<dbReference type="EMBL" id="JBBHLL010000603">
    <property type="protein sequence ID" value="KAK7799591.1"/>
    <property type="molecule type" value="Genomic_DNA"/>
</dbReference>
<dbReference type="FunFam" id="2.10.25.10:FF:000273">
    <property type="entry name" value="Putative latent-transforming growth factor beta-binding protein 2"/>
    <property type="match status" value="1"/>
</dbReference>
<keyword evidence="7" id="KW-1015">Disulfide bond</keyword>
<keyword evidence="4 11" id="KW-0245">EGF-like domain</keyword>
<evidence type="ECO:0000256" key="8">
    <source>
        <dbReference type="ARBA" id="ARBA00023180"/>
    </source>
</evidence>
<dbReference type="PANTHER" id="PTHR24034">
    <property type="entry name" value="EGF-LIKE DOMAIN-CONTAINING PROTEIN"/>
    <property type="match status" value="1"/>
</dbReference>
<dbReference type="PROSITE" id="PS50026">
    <property type="entry name" value="EGF_3"/>
    <property type="match status" value="2"/>
</dbReference>
<evidence type="ECO:0000256" key="7">
    <source>
        <dbReference type="ARBA" id="ARBA00023157"/>
    </source>
</evidence>
<keyword evidence="9" id="KW-0340">Growth factor binding</keyword>
<dbReference type="PROSITE" id="PS00010">
    <property type="entry name" value="ASX_HYDROXYL"/>
    <property type="match status" value="2"/>
</dbReference>
<dbReference type="Proteomes" id="UP001488838">
    <property type="component" value="Unassembled WGS sequence"/>
</dbReference>
<evidence type="ECO:0000256" key="10">
    <source>
        <dbReference type="ARBA" id="ARBA00038081"/>
    </source>
</evidence>
<evidence type="ECO:0000256" key="2">
    <source>
        <dbReference type="ARBA" id="ARBA00022525"/>
    </source>
</evidence>
<dbReference type="PROSITE" id="PS01186">
    <property type="entry name" value="EGF_2"/>
    <property type="match status" value="1"/>
</dbReference>
<dbReference type="PROSITE" id="PS01187">
    <property type="entry name" value="EGF_CA"/>
    <property type="match status" value="2"/>
</dbReference>
<dbReference type="Pfam" id="PF00683">
    <property type="entry name" value="TB"/>
    <property type="match status" value="1"/>
</dbReference>
<evidence type="ECO:0000313" key="14">
    <source>
        <dbReference type="EMBL" id="KAK7799591.1"/>
    </source>
</evidence>
<dbReference type="CDD" id="cd00054">
    <property type="entry name" value="EGF_CA"/>
    <property type="match status" value="2"/>
</dbReference>
<dbReference type="Gene3D" id="3.90.290.10">
    <property type="entry name" value="TGF-beta binding (TB) domain"/>
    <property type="match status" value="1"/>
</dbReference>
<dbReference type="InterPro" id="IPR017878">
    <property type="entry name" value="TB_dom"/>
</dbReference>
<evidence type="ECO:0000256" key="1">
    <source>
        <dbReference type="ARBA" id="ARBA00004498"/>
    </source>
</evidence>
<dbReference type="FunFam" id="3.90.290.10:FF:000001">
    <property type="entry name" value="Latent-transforming growth factor beta-binding protein 3 isoform 1"/>
    <property type="match status" value="1"/>
</dbReference>
<dbReference type="InterPro" id="IPR000152">
    <property type="entry name" value="EGF-type_Asp/Asn_hydroxyl_site"/>
</dbReference>
<dbReference type="SUPFAM" id="SSF57196">
    <property type="entry name" value="EGF/Laminin"/>
    <property type="match status" value="3"/>
</dbReference>
<dbReference type="InterPro" id="IPR001881">
    <property type="entry name" value="EGF-like_Ca-bd_dom"/>
</dbReference>
<comment type="caution">
    <text evidence="11">Lacks conserved residue(s) required for the propagation of feature annotation.</text>
</comment>
<dbReference type="InterPro" id="IPR000742">
    <property type="entry name" value="EGF"/>
</dbReference>
<keyword evidence="5" id="KW-0732">Signal</keyword>
<evidence type="ECO:0000259" key="12">
    <source>
        <dbReference type="PROSITE" id="PS50026"/>
    </source>
</evidence>
<dbReference type="InterPro" id="IPR050751">
    <property type="entry name" value="ECM_structural_protein"/>
</dbReference>